<evidence type="ECO:0000313" key="1">
    <source>
        <dbReference type="EMBL" id="KRK79776.1"/>
    </source>
</evidence>
<keyword evidence="2" id="KW-1185">Reference proteome</keyword>
<dbReference type="PIRSF" id="PIRSF021265">
    <property type="entry name" value="DUF956"/>
    <property type="match status" value="1"/>
</dbReference>
<comment type="caution">
    <text evidence="1">The sequence shown here is derived from an EMBL/GenBank/DDBJ whole genome shotgun (WGS) entry which is preliminary data.</text>
</comment>
<dbReference type="AlphaFoldDB" id="A0A0R1K8G3"/>
<organism evidence="1 2">
    <name type="scientific">Companilactobacillus nodensis DSM 19682 = JCM 14932 = NBRC 107160</name>
    <dbReference type="NCBI Taxonomy" id="1423775"/>
    <lineage>
        <taxon>Bacteria</taxon>
        <taxon>Bacillati</taxon>
        <taxon>Bacillota</taxon>
        <taxon>Bacilli</taxon>
        <taxon>Lactobacillales</taxon>
        <taxon>Lactobacillaceae</taxon>
        <taxon>Companilactobacillus</taxon>
    </lineage>
</organism>
<dbReference type="STRING" id="1423775.FD03_GL000478"/>
<evidence type="ECO:0008006" key="3">
    <source>
        <dbReference type="Google" id="ProtNLM"/>
    </source>
</evidence>
<name>A0A0R1K8G3_9LACO</name>
<reference evidence="1 2" key="1">
    <citation type="journal article" date="2015" name="Genome Announc.">
        <title>Expanding the biotechnology potential of lactobacilli through comparative genomics of 213 strains and associated genera.</title>
        <authorList>
            <person name="Sun Z."/>
            <person name="Harris H.M."/>
            <person name="McCann A."/>
            <person name="Guo C."/>
            <person name="Argimon S."/>
            <person name="Zhang W."/>
            <person name="Yang X."/>
            <person name="Jeffery I.B."/>
            <person name="Cooney J.C."/>
            <person name="Kagawa T.F."/>
            <person name="Liu W."/>
            <person name="Song Y."/>
            <person name="Salvetti E."/>
            <person name="Wrobel A."/>
            <person name="Rasinkangas P."/>
            <person name="Parkhill J."/>
            <person name="Rea M.C."/>
            <person name="O'Sullivan O."/>
            <person name="Ritari J."/>
            <person name="Douillard F.P."/>
            <person name="Paul Ross R."/>
            <person name="Yang R."/>
            <person name="Briner A.E."/>
            <person name="Felis G.E."/>
            <person name="de Vos W.M."/>
            <person name="Barrangou R."/>
            <person name="Klaenhammer T.R."/>
            <person name="Caufield P.W."/>
            <person name="Cui Y."/>
            <person name="Zhang H."/>
            <person name="O'Toole P.W."/>
        </authorList>
    </citation>
    <scope>NUCLEOTIDE SEQUENCE [LARGE SCALE GENOMIC DNA]</scope>
    <source>
        <strain evidence="1 2">DSM 19682</strain>
    </source>
</reference>
<protein>
    <recommendedName>
        <fullName evidence="3">ManO family protein</fullName>
    </recommendedName>
</protein>
<accession>A0A0R1K8G3</accession>
<proteinExistence type="predicted"/>
<dbReference type="EMBL" id="AZDZ01000011">
    <property type="protein sequence ID" value="KRK79776.1"/>
    <property type="molecule type" value="Genomic_DNA"/>
</dbReference>
<dbReference type="InterPro" id="IPR010360">
    <property type="entry name" value="DUF956"/>
</dbReference>
<sequence length="108" mass="12610">MGLSEYGKIMIGDKGFEFYSDRDKKNFIQIPWKEVDKVIVSVIFGGKWIPRYAFKTKKNGLFTFSSKDPKKALRTIRKYVNPNDIVQSLGFFQVLGRSFKNIFTRKSK</sequence>
<evidence type="ECO:0000313" key="2">
    <source>
        <dbReference type="Proteomes" id="UP000051248"/>
    </source>
</evidence>
<dbReference type="Pfam" id="PF06115">
    <property type="entry name" value="DUF956"/>
    <property type="match status" value="1"/>
</dbReference>
<dbReference type="PATRIC" id="fig|1423775.4.peg.487"/>
<dbReference type="Proteomes" id="UP000051248">
    <property type="component" value="Unassembled WGS sequence"/>
</dbReference>
<dbReference type="eggNOG" id="COG4687">
    <property type="taxonomic scope" value="Bacteria"/>
</dbReference>
<gene>
    <name evidence="1" type="ORF">FD03_GL000478</name>
</gene>